<evidence type="ECO:0000313" key="3">
    <source>
        <dbReference type="EMBL" id="MDC3424415.1"/>
    </source>
</evidence>
<feature type="domain" description="PucR C-terminal helix-turn-helix" evidence="2">
    <location>
        <begin position="461"/>
        <end position="516"/>
    </location>
</feature>
<name>A0A9X3WRH0_9BACI</name>
<feature type="domain" description="Purine catabolism PurC-like" evidence="1">
    <location>
        <begin position="7"/>
        <end position="123"/>
    </location>
</feature>
<evidence type="ECO:0000313" key="4">
    <source>
        <dbReference type="Proteomes" id="UP001145050"/>
    </source>
</evidence>
<dbReference type="Gene3D" id="1.10.10.2840">
    <property type="entry name" value="PucR C-terminal helix-turn-helix domain"/>
    <property type="match status" value="1"/>
</dbReference>
<evidence type="ECO:0000259" key="1">
    <source>
        <dbReference type="Pfam" id="PF07905"/>
    </source>
</evidence>
<dbReference type="Proteomes" id="UP001145050">
    <property type="component" value="Unassembled WGS sequence"/>
</dbReference>
<accession>A0A9X3WRH0</accession>
<dbReference type="EMBL" id="JAMQKB010000006">
    <property type="protein sequence ID" value="MDC3424415.1"/>
    <property type="molecule type" value="Genomic_DNA"/>
</dbReference>
<dbReference type="PANTHER" id="PTHR33744">
    <property type="entry name" value="CARBOHYDRATE DIACID REGULATOR"/>
    <property type="match status" value="1"/>
</dbReference>
<evidence type="ECO:0000259" key="2">
    <source>
        <dbReference type="Pfam" id="PF13556"/>
    </source>
</evidence>
<dbReference type="Pfam" id="PF07905">
    <property type="entry name" value="PucR"/>
    <property type="match status" value="1"/>
</dbReference>
<dbReference type="InterPro" id="IPR025736">
    <property type="entry name" value="PucR_C-HTH_dom"/>
</dbReference>
<dbReference type="Pfam" id="PF13556">
    <property type="entry name" value="HTH_30"/>
    <property type="match status" value="1"/>
</dbReference>
<dbReference type="PANTHER" id="PTHR33744:SF1">
    <property type="entry name" value="DNA-BINDING TRANSCRIPTIONAL ACTIVATOR ADER"/>
    <property type="match status" value="1"/>
</dbReference>
<sequence>MPIKVSDILNRPHFKRATVIAGQQGLTSKIRWVHVMEVTQIGKLLSGSELILSTGVGWKDQNNTGLSFLQQLIDKKASGLCVELGTYINIIPQSMIKLAEANDFPLIVFQGEVRFIDITQDLNGLLMETHYKMMADLESFSNKLNHLLLSTDSFHKILRLFSKFINSQVAYVRVEGEIDIYPNVSDSEIMSLKDKITECVQNENANTGRKINNQPIKAMGHKFADLVVINSNEEWTEFDSLILDRTATALAQEQLRALYIEEKRKQQEVDWIQKWLNGEHSREEINRYLSAVNPNLDVNGCIVCMCQLEKLDNQLDFTFYSMVFNSVFEQKGFFSLLLFERNQIVFALVNKRNKCNWKERLEDAVTQIRNTKLLNEIFERAVYGVGKMVDQVDQLKESYITAEQTISINQKVGRQSISFYDDLHIYRYLYLLDESNNLQNLVSDYLGSILEFDANNNSQMFETLKIFLEVNGSKKEAASRLFIVRQTLYHRLNKLYELLGEDFMQPEKRLVIELAVYTYAFLHQEN</sequence>
<organism evidence="3 4">
    <name type="scientific">Terrihalobacillus insolitus</name>
    <dbReference type="NCBI Taxonomy" id="2950438"/>
    <lineage>
        <taxon>Bacteria</taxon>
        <taxon>Bacillati</taxon>
        <taxon>Bacillota</taxon>
        <taxon>Bacilli</taxon>
        <taxon>Bacillales</taxon>
        <taxon>Bacillaceae</taxon>
        <taxon>Terrihalobacillus</taxon>
    </lineage>
</organism>
<keyword evidence="4" id="KW-1185">Reference proteome</keyword>
<dbReference type="RefSeq" id="WP_272436220.1">
    <property type="nucleotide sequence ID" value="NZ_JAMQKB010000006.1"/>
</dbReference>
<dbReference type="InterPro" id="IPR051448">
    <property type="entry name" value="CdaR-like_regulators"/>
</dbReference>
<comment type="caution">
    <text evidence="3">The sequence shown here is derived from an EMBL/GenBank/DDBJ whole genome shotgun (WGS) entry which is preliminary data.</text>
</comment>
<protein>
    <submittedName>
        <fullName evidence="3">PucR family transcriptional regulator</fullName>
    </submittedName>
</protein>
<gene>
    <name evidence="3" type="ORF">NC797_07825</name>
</gene>
<dbReference type="InterPro" id="IPR042070">
    <property type="entry name" value="PucR_C-HTH_sf"/>
</dbReference>
<proteinExistence type="predicted"/>
<dbReference type="AlphaFoldDB" id="A0A9X3WRH0"/>
<dbReference type="InterPro" id="IPR012914">
    <property type="entry name" value="PucR_dom"/>
</dbReference>
<reference evidence="3" key="1">
    <citation type="submission" date="2022-06" db="EMBL/GenBank/DDBJ databases">
        <title>Aquibacillus sp. a new bacterium isolated from soil saline samples.</title>
        <authorList>
            <person name="Galisteo C."/>
            <person name="De La Haba R."/>
            <person name="Sanchez-Porro C."/>
            <person name="Ventosa A."/>
        </authorList>
    </citation>
    <scope>NUCLEOTIDE SEQUENCE</scope>
    <source>
        <strain evidence="3">3ASR75-11</strain>
    </source>
</reference>